<evidence type="ECO:0000313" key="4">
    <source>
        <dbReference type="Proteomes" id="UP000177026"/>
    </source>
</evidence>
<reference evidence="3 4" key="1">
    <citation type="journal article" date="2016" name="Nat. Commun.">
        <title>Thousands of microbial genomes shed light on interconnected biogeochemical processes in an aquifer system.</title>
        <authorList>
            <person name="Anantharaman K."/>
            <person name="Brown C.T."/>
            <person name="Hug L.A."/>
            <person name="Sharon I."/>
            <person name="Castelle C.J."/>
            <person name="Probst A.J."/>
            <person name="Thomas B.C."/>
            <person name="Singh A."/>
            <person name="Wilkins M.J."/>
            <person name="Karaoz U."/>
            <person name="Brodie E.L."/>
            <person name="Williams K.H."/>
            <person name="Hubbard S.S."/>
            <person name="Banfield J.F."/>
        </authorList>
    </citation>
    <scope>NUCLEOTIDE SEQUENCE [LARGE SCALE GENOMIC DNA]</scope>
</reference>
<dbReference type="Gene3D" id="2.30.30.240">
    <property type="entry name" value="PRC-barrel domain"/>
    <property type="match status" value="1"/>
</dbReference>
<organism evidence="3 4">
    <name type="scientific">Candidatus Roizmanbacteria bacterium RIFCSPHIGHO2_01_FULL_39_8</name>
    <dbReference type="NCBI Taxonomy" id="1802033"/>
    <lineage>
        <taxon>Bacteria</taxon>
        <taxon>Candidatus Roizmaniibacteriota</taxon>
    </lineage>
</organism>
<name>A0A1F7GIB8_9BACT</name>
<dbReference type="SMART" id="SM00116">
    <property type="entry name" value="CBS"/>
    <property type="match status" value="1"/>
</dbReference>
<dbReference type="Pfam" id="PF03448">
    <property type="entry name" value="MgtE_N"/>
    <property type="match status" value="1"/>
</dbReference>
<dbReference type="SUPFAM" id="SSF54631">
    <property type="entry name" value="CBS-domain pair"/>
    <property type="match status" value="1"/>
</dbReference>
<dbReference type="GO" id="GO:0016020">
    <property type="term" value="C:membrane"/>
    <property type="evidence" value="ECO:0007669"/>
    <property type="project" value="InterPro"/>
</dbReference>
<dbReference type="PANTHER" id="PTHR43773:SF1">
    <property type="entry name" value="MAGNESIUM TRANSPORTER MGTE"/>
    <property type="match status" value="1"/>
</dbReference>
<dbReference type="Proteomes" id="UP000177026">
    <property type="component" value="Unassembled WGS sequence"/>
</dbReference>
<dbReference type="PROSITE" id="PS51371">
    <property type="entry name" value="CBS"/>
    <property type="match status" value="1"/>
</dbReference>
<evidence type="ECO:0000256" key="1">
    <source>
        <dbReference type="PROSITE-ProRule" id="PRU00703"/>
    </source>
</evidence>
<sequence length="404" mass="46564">MLYFSELRNKKVYTEDLIFLGKLKDLTFLASDTPKITKLIVRNESGEDLFIPVTYTNRIDRSSIIVKKNYLQEEMVANELFILKNLLDKQIIDLRGNKVVRVNDVALQEQPFLYVAGVDIGLLGILRQLGLEIYMSRLLLSIGIRLTSQFLSWADIQPIELAYGRVLLKKEEKKLEKIKPEDLATYLERTNILNIRKFLKILDDRTAAEVVNFLNVNFQTSLFRQSRPERAAKIISLMDPDEAVDALSTLSSKKREQLLLLLDSEKRKEMQYLLRLAKTPIGSIITTEYISVDSDRSVKEVLSEIRKKTDEFSFLPYVYVTNKEQQLIGAFDLHELILEDNETPIYKFMVPNLVVAHLTSSKEIILKKMIKYRLSAIPVIDNDRHIQGIVTLDDAIQLVLPKLS</sequence>
<dbReference type="InterPro" id="IPR046342">
    <property type="entry name" value="CBS_dom_sf"/>
</dbReference>
<evidence type="ECO:0000313" key="3">
    <source>
        <dbReference type="EMBL" id="OGK18524.1"/>
    </source>
</evidence>
<dbReference type="InterPro" id="IPR027275">
    <property type="entry name" value="PRC-brl_dom"/>
</dbReference>
<dbReference type="Gene3D" id="1.25.60.10">
    <property type="entry name" value="MgtE N-terminal domain-like"/>
    <property type="match status" value="1"/>
</dbReference>
<proteinExistence type="predicted"/>
<dbReference type="Pfam" id="PF00571">
    <property type="entry name" value="CBS"/>
    <property type="match status" value="2"/>
</dbReference>
<dbReference type="Pfam" id="PF05239">
    <property type="entry name" value="PRC"/>
    <property type="match status" value="1"/>
</dbReference>
<gene>
    <name evidence="3" type="ORF">A2866_00955</name>
</gene>
<feature type="domain" description="CBS" evidence="2">
    <location>
        <begin position="349"/>
        <end position="404"/>
    </location>
</feature>
<dbReference type="Gene3D" id="3.10.580.10">
    <property type="entry name" value="CBS-domain"/>
    <property type="match status" value="1"/>
</dbReference>
<dbReference type="InterPro" id="IPR000644">
    <property type="entry name" value="CBS_dom"/>
</dbReference>
<accession>A0A1F7GIB8</accession>
<dbReference type="InterPro" id="IPR006669">
    <property type="entry name" value="MgtE_transporter"/>
</dbReference>
<evidence type="ECO:0000259" key="2">
    <source>
        <dbReference type="PROSITE" id="PS51371"/>
    </source>
</evidence>
<dbReference type="EMBL" id="MFZI01000069">
    <property type="protein sequence ID" value="OGK18524.1"/>
    <property type="molecule type" value="Genomic_DNA"/>
</dbReference>
<dbReference type="GO" id="GO:0015095">
    <property type="term" value="F:magnesium ion transmembrane transporter activity"/>
    <property type="evidence" value="ECO:0007669"/>
    <property type="project" value="InterPro"/>
</dbReference>
<dbReference type="PANTHER" id="PTHR43773">
    <property type="entry name" value="MAGNESIUM TRANSPORTER MGTE"/>
    <property type="match status" value="1"/>
</dbReference>
<dbReference type="SUPFAM" id="SSF158791">
    <property type="entry name" value="MgtE N-terminal domain-like"/>
    <property type="match status" value="1"/>
</dbReference>
<dbReference type="InterPro" id="IPR006668">
    <property type="entry name" value="Mg_transptr_MgtE_intracell_dom"/>
</dbReference>
<dbReference type="CDD" id="cd04606">
    <property type="entry name" value="CBS_pair_Mg_transporter"/>
    <property type="match status" value="1"/>
</dbReference>
<keyword evidence="1" id="KW-0129">CBS domain</keyword>
<dbReference type="SMART" id="SM00924">
    <property type="entry name" value="MgtE_N"/>
    <property type="match status" value="1"/>
</dbReference>
<dbReference type="AlphaFoldDB" id="A0A1F7GIB8"/>
<comment type="caution">
    <text evidence="3">The sequence shown here is derived from an EMBL/GenBank/DDBJ whole genome shotgun (WGS) entry which is preliminary data.</text>
</comment>
<protein>
    <recommendedName>
        <fullName evidence="2">CBS domain-containing protein</fullName>
    </recommendedName>
</protein>
<dbReference type="InterPro" id="IPR038076">
    <property type="entry name" value="MgtE_N_sf"/>
</dbReference>